<feature type="compositionally biased region" description="Pro residues" evidence="1">
    <location>
        <begin position="179"/>
        <end position="190"/>
    </location>
</feature>
<dbReference type="STRING" id="1229780.BN381_100034"/>
<sequence length="236" mass="25247">MEGALAAVVLVAFLIVGIAYNLWKRRAVKSQSFTSSADPDLIRDAFERKVATTGWKIVDDGNPMIAQSPLIAGIRQQVALNLTVDGAHVRGQYVTLRYVRKMLTGTPTKAVTLAARRSAFFKELARLNADPGRRHKDSVQTPPPAQPPTSLDRSLATHRPAAVKPSPAEFAAGGTSPFAPRPEAPRPDPVAPSSTGSAQPWYLSGAGEAGEPSLSDPPVETVNEEKTSDGDQWWAS</sequence>
<dbReference type="EMBL" id="CANL01000002">
    <property type="protein sequence ID" value="CCM62147.1"/>
    <property type="molecule type" value="Genomic_DNA"/>
</dbReference>
<dbReference type="eggNOG" id="ENOG502ZH1E">
    <property type="taxonomic scope" value="Bacteria"/>
</dbReference>
<dbReference type="RefSeq" id="WP_012223300.1">
    <property type="nucleotide sequence ID" value="NZ_HG422565.1"/>
</dbReference>
<name>R4Z0J4_9ACTN</name>
<dbReference type="Proteomes" id="UP000018291">
    <property type="component" value="Unassembled WGS sequence"/>
</dbReference>
<proteinExistence type="predicted"/>
<evidence type="ECO:0000256" key="1">
    <source>
        <dbReference type="SAM" id="MobiDB-lite"/>
    </source>
</evidence>
<gene>
    <name evidence="2" type="ORF">BN381_100034</name>
</gene>
<dbReference type="OrthoDB" id="3636817at2"/>
<keyword evidence="3" id="KW-1185">Reference proteome</keyword>
<dbReference type="AlphaFoldDB" id="R4Z0J4"/>
<dbReference type="HOGENOM" id="CLU_1173728_0_0_11"/>
<comment type="caution">
    <text evidence="2">The sequence shown here is derived from an EMBL/GenBank/DDBJ whole genome shotgun (WGS) entry which is preliminary data.</text>
</comment>
<accession>R4Z0J4</accession>
<reference evidence="2 3" key="1">
    <citation type="journal article" date="2013" name="ISME J.">
        <title>Metabolic model for the filamentous 'Candidatus Microthrix parvicella' based on genomic and metagenomic analyses.</title>
        <authorList>
            <person name="Jon McIlroy S."/>
            <person name="Kristiansen R."/>
            <person name="Albertsen M."/>
            <person name="Michael Karst S."/>
            <person name="Rossetti S."/>
            <person name="Lund Nielsen J."/>
            <person name="Tandoi V."/>
            <person name="James Seviour R."/>
            <person name="Nielsen P.H."/>
        </authorList>
    </citation>
    <scope>NUCLEOTIDE SEQUENCE [LARGE SCALE GENOMIC DNA]</scope>
    <source>
        <strain evidence="2 3">RN1</strain>
    </source>
</reference>
<evidence type="ECO:0000313" key="2">
    <source>
        <dbReference type="EMBL" id="CCM62147.1"/>
    </source>
</evidence>
<evidence type="ECO:0000313" key="3">
    <source>
        <dbReference type="Proteomes" id="UP000018291"/>
    </source>
</evidence>
<organism evidence="2 3">
    <name type="scientific">Candidatus Neomicrothrix parvicella RN1</name>
    <dbReference type="NCBI Taxonomy" id="1229780"/>
    <lineage>
        <taxon>Bacteria</taxon>
        <taxon>Bacillati</taxon>
        <taxon>Actinomycetota</taxon>
        <taxon>Acidimicrobiia</taxon>
        <taxon>Acidimicrobiales</taxon>
        <taxon>Microthrixaceae</taxon>
        <taxon>Candidatus Neomicrothrix</taxon>
    </lineage>
</organism>
<protein>
    <submittedName>
        <fullName evidence="2">Uncharacterized protein</fullName>
    </submittedName>
</protein>
<feature type="region of interest" description="Disordered" evidence="1">
    <location>
        <begin position="127"/>
        <end position="236"/>
    </location>
</feature>